<dbReference type="Pfam" id="PF06149">
    <property type="entry name" value="DUF969"/>
    <property type="match status" value="1"/>
</dbReference>
<keyword evidence="1" id="KW-1133">Transmembrane helix</keyword>
<name>A0A6G7KB58_9LACT</name>
<feature type="transmembrane region" description="Helical" evidence="1">
    <location>
        <begin position="189"/>
        <end position="211"/>
    </location>
</feature>
<evidence type="ECO:0000313" key="3">
    <source>
        <dbReference type="Proteomes" id="UP000501451"/>
    </source>
</evidence>
<keyword evidence="1" id="KW-0472">Membrane</keyword>
<dbReference type="InterPro" id="IPR010374">
    <property type="entry name" value="DUF969"/>
</dbReference>
<protein>
    <submittedName>
        <fullName evidence="2">DUF969 domain-containing protein</fullName>
    </submittedName>
</protein>
<feature type="transmembrane region" description="Helical" evidence="1">
    <location>
        <begin position="6"/>
        <end position="36"/>
    </location>
</feature>
<sequence length="232" mass="25238">MEWIKLIGIVIIVIGFLLKLDTIAVVLIAAVVTGLVSGISFVEILEILGKAFVDNRLVTLFLLTLPMIGLSEHFGLKAQATNLIQKINGLTSGIMLIIYQVIREIAAFFSIRVQGQTQFVRPIVDPMVQAAAQTKYGELDEDDVDLLKAQAAASENFGNFFAQNTFIAASGVLLISGTMESLGYDISPVAVAQASIPVALIALLLASLNYLRIDKKLERKYKKRANNQKGDD</sequence>
<dbReference type="EMBL" id="CP049740">
    <property type="protein sequence ID" value="QII82485.1"/>
    <property type="molecule type" value="Genomic_DNA"/>
</dbReference>
<evidence type="ECO:0000313" key="2">
    <source>
        <dbReference type="EMBL" id="QII82485.1"/>
    </source>
</evidence>
<dbReference type="KEGG" id="jar:G7057_08655"/>
<proteinExistence type="predicted"/>
<dbReference type="AlphaFoldDB" id="A0A6G7KB58"/>
<keyword evidence="3" id="KW-1185">Reference proteome</keyword>
<reference evidence="2 3" key="1">
    <citation type="journal article" date="2017" name="Int. J. Syst. Evol. Microbiol.">
        <title>Jeotgalibaca porci sp. nov. and Jeotgalibaca arthritidis sp. nov., isolated from pigs, and emended description of the genus Jeotgalibaca.</title>
        <authorList>
            <person name="Zamora L."/>
            <person name="Perez-Sancho M."/>
            <person name="Dominguez L."/>
            <person name="Fernandez-Garayzabal J.F."/>
            <person name="Vela A.I."/>
        </authorList>
    </citation>
    <scope>NUCLEOTIDE SEQUENCE [LARGE SCALE GENOMIC DNA]</scope>
    <source>
        <strain evidence="2 3">CECT 9157</strain>
    </source>
</reference>
<keyword evidence="1" id="KW-0812">Transmembrane</keyword>
<evidence type="ECO:0000256" key="1">
    <source>
        <dbReference type="SAM" id="Phobius"/>
    </source>
</evidence>
<gene>
    <name evidence="2" type="ORF">G7057_08655</name>
</gene>
<dbReference type="Proteomes" id="UP000501451">
    <property type="component" value="Chromosome"/>
</dbReference>
<dbReference type="RefSeq" id="WP_076766902.1">
    <property type="nucleotide sequence ID" value="NZ_CP049740.1"/>
</dbReference>
<organism evidence="2 3">
    <name type="scientific">Jeotgalibaca arthritidis</name>
    <dbReference type="NCBI Taxonomy" id="1868794"/>
    <lineage>
        <taxon>Bacteria</taxon>
        <taxon>Bacillati</taxon>
        <taxon>Bacillota</taxon>
        <taxon>Bacilli</taxon>
        <taxon>Lactobacillales</taxon>
        <taxon>Carnobacteriaceae</taxon>
        <taxon>Jeotgalibaca</taxon>
    </lineage>
</organism>
<feature type="transmembrane region" description="Helical" evidence="1">
    <location>
        <begin position="157"/>
        <end position="177"/>
    </location>
</feature>
<accession>A0A6G7KB58</accession>
<feature type="transmembrane region" description="Helical" evidence="1">
    <location>
        <begin position="57"/>
        <end position="76"/>
    </location>
</feature>